<feature type="transmembrane region" description="Helical" evidence="8">
    <location>
        <begin position="148"/>
        <end position="167"/>
    </location>
</feature>
<keyword evidence="7 8" id="KW-0472">Membrane</keyword>
<evidence type="ECO:0000313" key="9">
    <source>
        <dbReference type="EMBL" id="MBB6467325.1"/>
    </source>
</evidence>
<dbReference type="PANTHER" id="PTHR32196:SF21">
    <property type="entry name" value="ABC TRANSPORTER PERMEASE PROTEIN YPHD-RELATED"/>
    <property type="match status" value="1"/>
</dbReference>
<evidence type="ECO:0000256" key="1">
    <source>
        <dbReference type="ARBA" id="ARBA00004651"/>
    </source>
</evidence>
<name>A0A8E1WEH6_9HYPH</name>
<dbReference type="PANTHER" id="PTHR32196">
    <property type="entry name" value="ABC TRANSPORTER PERMEASE PROTEIN YPHD-RELATED-RELATED"/>
    <property type="match status" value="1"/>
</dbReference>
<dbReference type="AlphaFoldDB" id="A0A8E1WEH6"/>
<keyword evidence="2" id="KW-0813">Transport</keyword>
<evidence type="ECO:0000313" key="11">
    <source>
        <dbReference type="Proteomes" id="UP000532373"/>
    </source>
</evidence>
<dbReference type="Proteomes" id="UP000532373">
    <property type="component" value="Unassembled WGS sequence"/>
</dbReference>
<keyword evidence="3" id="KW-1003">Cell membrane</keyword>
<dbReference type="EMBL" id="JACHGI010000005">
    <property type="protein sequence ID" value="MBB6467325.1"/>
    <property type="molecule type" value="Genomic_DNA"/>
</dbReference>
<proteinExistence type="predicted"/>
<feature type="transmembrane region" description="Helical" evidence="8">
    <location>
        <begin position="119"/>
        <end position="141"/>
    </location>
</feature>
<gene>
    <name evidence="9" type="ORF">HNQ96_003204</name>
    <name evidence="10" type="ORF">IHE39_28890</name>
</gene>
<feature type="transmembrane region" description="Helical" evidence="8">
    <location>
        <begin position="295"/>
        <end position="313"/>
    </location>
</feature>
<dbReference type="Pfam" id="PF02653">
    <property type="entry name" value="BPD_transp_2"/>
    <property type="match status" value="1"/>
</dbReference>
<feature type="transmembrane region" description="Helical" evidence="8">
    <location>
        <begin position="187"/>
        <end position="210"/>
    </location>
</feature>
<feature type="transmembrane region" description="Helical" evidence="8">
    <location>
        <begin position="243"/>
        <end position="264"/>
    </location>
</feature>
<evidence type="ECO:0000313" key="12">
    <source>
        <dbReference type="Proteomes" id="UP000598227"/>
    </source>
</evidence>
<comment type="subcellular location">
    <subcellularLocation>
        <location evidence="1">Cell membrane</location>
        <topology evidence="1">Multi-pass membrane protein</topology>
    </subcellularLocation>
</comment>
<feature type="transmembrane region" description="Helical" evidence="8">
    <location>
        <begin position="23"/>
        <end position="43"/>
    </location>
</feature>
<evidence type="ECO:0000313" key="10">
    <source>
        <dbReference type="EMBL" id="MBE1208313.1"/>
    </source>
</evidence>
<accession>A0A8E1WEH6</accession>
<dbReference type="EMBL" id="JACZEP010000019">
    <property type="protein sequence ID" value="MBE1208313.1"/>
    <property type="molecule type" value="Genomic_DNA"/>
</dbReference>
<keyword evidence="5 8" id="KW-0812">Transmembrane</keyword>
<sequence length="347" mass="35850">MSTNEIASPTSVIGSKKRLPPEVSILAVLIGIAIVFEILGWIIVGDSFLANKQRLSIIILQVSVIGIIAVGVTQVIITAGVDLSSGSVVGLAAMVAASLAQTSLNPRAVYPSLTDISPIWAILAGLGVGLLAGSVNGFLIARTKIPPFIATLGMMVSARGLAKWYTLGQPVALLDDSFTWLGKSFNIMGFPLPLPVIVFLVVAVIFHIALGYTRYGKFTYAIGANPQAARVSGINIGGHLIKVYAIAGLLSGLAGVMTAARAASGQPGMGVAYELDAIAAAVIGGTSLSGGVGRITGTVIGTIILGVLTSGFTFLKVGAYYQEIIKGMIIVAAVIIDQHRQNKRKKA</sequence>
<comment type="caution">
    <text evidence="9">The sequence shown here is derived from an EMBL/GenBank/DDBJ whole genome shotgun (WGS) entry which is preliminary data.</text>
</comment>
<organism evidence="9 11">
    <name type="scientific">Aminobacter carboxidus</name>
    <dbReference type="NCBI Taxonomy" id="376165"/>
    <lineage>
        <taxon>Bacteria</taxon>
        <taxon>Pseudomonadati</taxon>
        <taxon>Pseudomonadota</taxon>
        <taxon>Alphaproteobacteria</taxon>
        <taxon>Hyphomicrobiales</taxon>
        <taxon>Phyllobacteriaceae</taxon>
        <taxon>Aminobacter</taxon>
    </lineage>
</organism>
<evidence type="ECO:0000256" key="7">
    <source>
        <dbReference type="ARBA" id="ARBA00023136"/>
    </source>
</evidence>
<evidence type="ECO:0000256" key="4">
    <source>
        <dbReference type="ARBA" id="ARBA00022519"/>
    </source>
</evidence>
<dbReference type="CDD" id="cd06579">
    <property type="entry name" value="TM_PBP1_transp_AraH_like"/>
    <property type="match status" value="1"/>
</dbReference>
<dbReference type="Proteomes" id="UP000598227">
    <property type="component" value="Unassembled WGS sequence"/>
</dbReference>
<dbReference type="RefSeq" id="WP_184769721.1">
    <property type="nucleotide sequence ID" value="NZ_JACHGI010000005.1"/>
</dbReference>
<dbReference type="GO" id="GO:0022857">
    <property type="term" value="F:transmembrane transporter activity"/>
    <property type="evidence" value="ECO:0007669"/>
    <property type="project" value="InterPro"/>
</dbReference>
<evidence type="ECO:0000256" key="6">
    <source>
        <dbReference type="ARBA" id="ARBA00022989"/>
    </source>
</evidence>
<evidence type="ECO:0000256" key="2">
    <source>
        <dbReference type="ARBA" id="ARBA00022448"/>
    </source>
</evidence>
<protein>
    <submittedName>
        <fullName evidence="10">ABC transporter permease</fullName>
    </submittedName>
    <submittedName>
        <fullName evidence="9">Ribose transport system permease protein</fullName>
    </submittedName>
</protein>
<keyword evidence="4" id="KW-0997">Cell inner membrane</keyword>
<keyword evidence="12" id="KW-1185">Reference proteome</keyword>
<evidence type="ECO:0000256" key="3">
    <source>
        <dbReference type="ARBA" id="ARBA00022475"/>
    </source>
</evidence>
<evidence type="ECO:0000256" key="8">
    <source>
        <dbReference type="SAM" id="Phobius"/>
    </source>
</evidence>
<reference evidence="10 12" key="2">
    <citation type="submission" date="2020-09" db="EMBL/GenBank/DDBJ databases">
        <title>Draft Genome Sequence of Aminobacter carboxidus type strain DSM 1086, a soil Gram-negative carboxydobacterium.</title>
        <authorList>
            <person name="Turrini P."/>
            <person name="Tescari M."/>
            <person name="Artuso I."/>
            <person name="Lugli G.A."/>
            <person name="Frangipani E."/>
            <person name="Ventura M."/>
            <person name="Visca P."/>
        </authorList>
    </citation>
    <scope>NUCLEOTIDE SEQUENCE [LARGE SCALE GENOMIC DNA]</scope>
    <source>
        <strain evidence="10 12">DSM 1086</strain>
    </source>
</reference>
<dbReference type="GO" id="GO:0005886">
    <property type="term" value="C:plasma membrane"/>
    <property type="evidence" value="ECO:0007669"/>
    <property type="project" value="UniProtKB-SubCell"/>
</dbReference>
<feature type="transmembrane region" description="Helical" evidence="8">
    <location>
        <begin position="55"/>
        <end position="77"/>
    </location>
</feature>
<evidence type="ECO:0000256" key="5">
    <source>
        <dbReference type="ARBA" id="ARBA00022692"/>
    </source>
</evidence>
<keyword evidence="6 8" id="KW-1133">Transmembrane helix</keyword>
<reference evidence="9 11" key="1">
    <citation type="submission" date="2020-08" db="EMBL/GenBank/DDBJ databases">
        <title>Genomic Encyclopedia of Type Strains, Phase IV (KMG-IV): sequencing the most valuable type-strain genomes for metagenomic binning, comparative biology and taxonomic classification.</title>
        <authorList>
            <person name="Goeker M."/>
        </authorList>
    </citation>
    <scope>NUCLEOTIDE SEQUENCE [LARGE SCALE GENOMIC DNA]</scope>
    <source>
        <strain evidence="9 11">DSM 17454</strain>
    </source>
</reference>
<dbReference type="InterPro" id="IPR001851">
    <property type="entry name" value="ABC_transp_permease"/>
</dbReference>